<comment type="subcellular location">
    <subcellularLocation>
        <location evidence="1">Cell membrane</location>
        <topology evidence="1">Single-pass type II membrane protein</topology>
    </subcellularLocation>
</comment>
<gene>
    <name evidence="11" type="ORF">AX760_03140</name>
</gene>
<keyword evidence="3 9" id="KW-0812">Transmembrane</keyword>
<dbReference type="GO" id="GO:0005886">
    <property type="term" value="C:plasma membrane"/>
    <property type="evidence" value="ECO:0007669"/>
    <property type="project" value="UniProtKB-SubCell"/>
</dbReference>
<dbReference type="GO" id="GO:0044877">
    <property type="term" value="F:protein-containing complex binding"/>
    <property type="evidence" value="ECO:0007669"/>
    <property type="project" value="InterPro"/>
</dbReference>
<dbReference type="Proteomes" id="UP000182661">
    <property type="component" value="Unassembled WGS sequence"/>
</dbReference>
<evidence type="ECO:0000256" key="6">
    <source>
        <dbReference type="ARBA" id="ARBA00023186"/>
    </source>
</evidence>
<sequence length="227" mass="24577">MANQDESFIREVNEELRSEQVKAVWSRFGGVFIAIAILIVLGTIGKVGYEYWHETSASESGDEFLAALNLAKENKTDEALAALTSLEKDGYGAYPVLARMRAATLQVQKGDTAAAIQAFSDIGKDSTIEKPMRDAARMRAAYLLVDTGTYEQVSAEVEQMAVPAGAMRHSAREVLGLAAYKAGDMPKAKTWFQQIADDAESPRNLANRAQMLLDLIAASGKAPEQAS</sequence>
<evidence type="ECO:0000256" key="4">
    <source>
        <dbReference type="ARBA" id="ARBA00022989"/>
    </source>
</evidence>
<proteinExistence type="inferred from homology"/>
<evidence type="ECO:0000256" key="8">
    <source>
        <dbReference type="ARBA" id="ARBA00024235"/>
    </source>
</evidence>
<keyword evidence="4 9" id="KW-1133">Transmembrane helix</keyword>
<keyword evidence="5 9" id="KW-0472">Membrane</keyword>
<dbReference type="Pfam" id="PF09976">
    <property type="entry name" value="TPR_21"/>
    <property type="match status" value="1"/>
</dbReference>
<evidence type="ECO:0000256" key="5">
    <source>
        <dbReference type="ARBA" id="ARBA00023136"/>
    </source>
</evidence>
<evidence type="ECO:0000259" key="10">
    <source>
        <dbReference type="Pfam" id="PF09976"/>
    </source>
</evidence>
<evidence type="ECO:0000313" key="12">
    <source>
        <dbReference type="Proteomes" id="UP000182661"/>
    </source>
</evidence>
<reference evidence="11 12" key="1">
    <citation type="submission" date="2016-02" db="EMBL/GenBank/DDBJ databases">
        <title>Genome sequencing of a beta-galactosidase producing bacteria Rhizobium sp. 59.</title>
        <authorList>
            <person name="Wang D."/>
            <person name="Kot W."/>
            <person name="Qin Y."/>
            <person name="Hansen L."/>
            <person name="Naqvi K."/>
            <person name="Rensing C."/>
        </authorList>
    </citation>
    <scope>NUCLEOTIDE SEQUENCE [LARGE SCALE GENOMIC DNA]</scope>
    <source>
        <strain evidence="11 12">59</strain>
    </source>
</reference>
<dbReference type="AlphaFoldDB" id="A0A657LS50"/>
<dbReference type="OrthoDB" id="7173339at2"/>
<evidence type="ECO:0000256" key="1">
    <source>
        <dbReference type="ARBA" id="ARBA00004401"/>
    </source>
</evidence>
<comment type="caution">
    <text evidence="11">The sequence shown here is derived from an EMBL/GenBank/DDBJ whole genome shotgun (WGS) entry which is preliminary data.</text>
</comment>
<feature type="transmembrane region" description="Helical" evidence="9">
    <location>
        <begin position="24"/>
        <end position="44"/>
    </location>
</feature>
<keyword evidence="6" id="KW-0143">Chaperone</keyword>
<evidence type="ECO:0000313" key="11">
    <source>
        <dbReference type="EMBL" id="OJF96869.1"/>
    </source>
</evidence>
<dbReference type="InterPro" id="IPR011990">
    <property type="entry name" value="TPR-like_helical_dom_sf"/>
</dbReference>
<evidence type="ECO:0000256" key="9">
    <source>
        <dbReference type="SAM" id="Phobius"/>
    </source>
</evidence>
<feature type="domain" description="Ancillary SecYEG translocon subunit/Cell division coordinator CpoB TPR" evidence="10">
    <location>
        <begin position="22"/>
        <end position="213"/>
    </location>
</feature>
<protein>
    <recommendedName>
        <fullName evidence="8">Ancillary SecYEG translocon subunit</fullName>
    </recommendedName>
</protein>
<evidence type="ECO:0000256" key="7">
    <source>
        <dbReference type="ARBA" id="ARBA00024197"/>
    </source>
</evidence>
<dbReference type="InterPro" id="IPR026039">
    <property type="entry name" value="YfgM"/>
</dbReference>
<dbReference type="Gene3D" id="1.25.40.10">
    <property type="entry name" value="Tetratricopeptide repeat domain"/>
    <property type="match status" value="1"/>
</dbReference>
<dbReference type="InterPro" id="IPR018704">
    <property type="entry name" value="SecYEG/CpoB_TPR"/>
</dbReference>
<keyword evidence="2" id="KW-1003">Cell membrane</keyword>
<dbReference type="PANTHER" id="PTHR38035">
    <property type="entry name" value="UPF0070 PROTEIN YFGM"/>
    <property type="match status" value="1"/>
</dbReference>
<evidence type="ECO:0000256" key="2">
    <source>
        <dbReference type="ARBA" id="ARBA00022475"/>
    </source>
</evidence>
<comment type="similarity">
    <text evidence="7">Belongs to the YfgM family.</text>
</comment>
<organism evidence="11 12">
    <name type="scientific">Pararhizobium antarcticum</name>
    <dbReference type="NCBI Taxonomy" id="1798805"/>
    <lineage>
        <taxon>Bacteria</taxon>
        <taxon>Pseudomonadati</taxon>
        <taxon>Pseudomonadota</taxon>
        <taxon>Alphaproteobacteria</taxon>
        <taxon>Hyphomicrobiales</taxon>
        <taxon>Rhizobiaceae</taxon>
        <taxon>Rhizobium/Agrobacterium group</taxon>
        <taxon>Pararhizobium</taxon>
    </lineage>
</organism>
<name>A0A657LS50_9HYPH</name>
<dbReference type="RefSeq" id="WP_071833211.1">
    <property type="nucleotide sequence ID" value="NZ_LSRP01000085.1"/>
</dbReference>
<accession>A0A657LS50</accession>
<evidence type="ECO:0000256" key="3">
    <source>
        <dbReference type="ARBA" id="ARBA00022692"/>
    </source>
</evidence>
<dbReference type="PANTHER" id="PTHR38035:SF1">
    <property type="entry name" value="ANCILLARY SECYEG TRANSLOCON SUBUNIT"/>
    <property type="match status" value="1"/>
</dbReference>
<keyword evidence="12" id="KW-1185">Reference proteome</keyword>
<dbReference type="EMBL" id="LSRP01000085">
    <property type="protein sequence ID" value="OJF96869.1"/>
    <property type="molecule type" value="Genomic_DNA"/>
</dbReference>